<accession>A0AAE7VTA5</accession>
<evidence type="ECO:0000313" key="2">
    <source>
        <dbReference type="Proteomes" id="UP000828621"/>
    </source>
</evidence>
<reference evidence="2" key="1">
    <citation type="journal article" date="2021" name="PLoS Biol.">
        <title>Systematic exploration of Escherichia coli phage-host interactions with the BASEL phage collection.</title>
        <authorList>
            <person name="Maffei E."/>
            <person name="Shaidullina A."/>
            <person name="Burkolter M."/>
            <person name="Heyer Y."/>
            <person name="Estermann F."/>
            <person name="Druelle V."/>
            <person name="Sauer P."/>
            <person name="Willi L."/>
            <person name="Michaelis S."/>
            <person name="Hilbi H."/>
            <person name="Thaler D.S."/>
            <person name="Harms A."/>
        </authorList>
    </citation>
    <scope>NUCLEOTIDE SEQUENCE [LARGE SCALE GENOMIC DNA]</scope>
    <source>
        <strain evidence="2">Bas28</strain>
    </source>
</reference>
<dbReference type="GeneID" id="300198525"/>
<dbReference type="Proteomes" id="UP000828621">
    <property type="component" value="Segment"/>
</dbReference>
<proteinExistence type="predicted"/>
<keyword evidence="2" id="KW-1185">Reference proteome</keyword>
<organism evidence="1 2">
    <name type="scientific">Escherichia phage IrmaTschudi</name>
    <dbReference type="NCBI Taxonomy" id="2851992"/>
    <lineage>
        <taxon>Viruses</taxon>
        <taxon>Duplodnaviria</taxon>
        <taxon>Heunggongvirae</taxon>
        <taxon>Uroviricota</taxon>
        <taxon>Caudoviricetes</taxon>
        <taxon>Demerecviridae</taxon>
        <taxon>Markadamsvirinae</taxon>
        <taxon>Epseptimavirus</taxon>
        <taxon>Epseptimavirus irmatschudi</taxon>
    </lineage>
</organism>
<evidence type="ECO:0000313" key="1">
    <source>
        <dbReference type="EMBL" id="QXV80435.1"/>
    </source>
</evidence>
<dbReference type="RefSeq" id="YP_011992418.1">
    <property type="nucleotide sequence ID" value="NC_105115.1"/>
</dbReference>
<gene>
    <name evidence="1" type="ORF">bas28_0082</name>
</gene>
<dbReference type="EMBL" id="MZ501076">
    <property type="protein sequence ID" value="QXV80435.1"/>
    <property type="molecule type" value="Genomic_DNA"/>
</dbReference>
<sequence>MTCTSLVCHNRCTFSTKTTEAKIDSHLDLNWKILSDGRAAELNLRGLTLPTVGYL</sequence>
<name>A0AAE7VTA5_9CAUD</name>
<protein>
    <submittedName>
        <fullName evidence="1">Uncharacterized protein</fullName>
    </submittedName>
</protein>